<evidence type="ECO:0000256" key="7">
    <source>
        <dbReference type="ARBA" id="ARBA00023239"/>
    </source>
</evidence>
<dbReference type="PANTHER" id="PTHR43172:SF1">
    <property type="entry name" value="ADENYLOSUCCINATE LYASE"/>
    <property type="match status" value="1"/>
</dbReference>
<gene>
    <name evidence="14" type="ordered locus">Afer_1956</name>
</gene>
<comment type="pathway">
    <text evidence="1 12">Purine metabolism; IMP biosynthesis via de novo pathway; 5-amino-1-(5-phospho-D-ribosyl)imidazole-4-carboxamide from 5-amino-1-(5-phospho-D-ribosyl)imidazole-4-carboxylate: step 2/2.</text>
</comment>
<evidence type="ECO:0000256" key="8">
    <source>
        <dbReference type="ARBA" id="ARBA00024477"/>
    </source>
</evidence>
<evidence type="ECO:0000256" key="2">
    <source>
        <dbReference type="ARBA" id="ARBA00004734"/>
    </source>
</evidence>
<comment type="similarity">
    <text evidence="3 12">Belongs to the lyase 1 family. Adenylosuccinate lyase subfamily.</text>
</comment>
<reference evidence="14 15" key="1">
    <citation type="journal article" date="2009" name="Stand. Genomic Sci.">
        <title>Complete genome sequence of Acidimicrobium ferrooxidans type strain (ICP).</title>
        <authorList>
            <person name="Clum A."/>
            <person name="Nolan M."/>
            <person name="Lang E."/>
            <person name="Glavina Del Rio T."/>
            <person name="Tice H."/>
            <person name="Copeland A."/>
            <person name="Cheng J.F."/>
            <person name="Lucas S."/>
            <person name="Chen F."/>
            <person name="Bruce D."/>
            <person name="Goodwin L."/>
            <person name="Pitluck S."/>
            <person name="Ivanova N."/>
            <person name="Mavrommatis K."/>
            <person name="Mikhailova N."/>
            <person name="Pati A."/>
            <person name="Chen A."/>
            <person name="Palaniappan K."/>
            <person name="Goker M."/>
            <person name="Spring S."/>
            <person name="Land M."/>
            <person name="Hauser L."/>
            <person name="Chang Y.J."/>
            <person name="Jeffries C.C."/>
            <person name="Chain P."/>
            <person name="Bristow J."/>
            <person name="Eisen J.A."/>
            <person name="Markowitz V."/>
            <person name="Hugenholtz P."/>
            <person name="Kyrpides N.C."/>
            <person name="Klenk H.P."/>
            <person name="Lapidus A."/>
        </authorList>
    </citation>
    <scope>NUCLEOTIDE SEQUENCE [LARGE SCALE GENOMIC DNA]</scope>
    <source>
        <strain evidence="15">DSM 10331 / JCM 15462 / NBRC 103882 / ICP</strain>
    </source>
</reference>
<evidence type="ECO:0000256" key="10">
    <source>
        <dbReference type="ARBA" id="ARBA00049115"/>
    </source>
</evidence>
<dbReference type="KEGG" id="afo:Afer_1956"/>
<sequence length="434" mass="46628">MIPRYEDPVIARLFADEARLGRWIAVELAVTDALGALGEIPAEDAARLRQLAPTPDEAFVEAVNDRERITHHDTAAFVDVLQARIADPAARWIHFGLTSSDVVDTALSLALVHATDRVLELVDGLADTLRVRALETRDLVCLGRTHGMAAEPTTFGAKLALFWLALERARARLVAARETISVGKLSGAVGTYSALSPAIERHALEALGLRPTSATQVIPRDRHADVVWALAALGAVLETIALEVRHLARSEVGEVAEPFAVGQKGSSAMPHKRNPVLAERLSGMARLARSAVVPALEDVALWHERDISHSSVERVMLPDAFHVACYGTSLATRIVAGLTVHPEAMAQNLAATRGLVYSQQVLLALVRRGMARDDAYRIVQAAAARTLDEDVPFLDALADDPAVPLSPGELAELASAERLVANLAPLFARLEEAS</sequence>
<feature type="domain" description="Adenylosuccinate lyase C-terminal" evidence="13">
    <location>
        <begin position="353"/>
        <end position="431"/>
    </location>
</feature>
<dbReference type="SMART" id="SM00998">
    <property type="entry name" value="ADSL_C"/>
    <property type="match status" value="1"/>
</dbReference>
<evidence type="ECO:0000256" key="6">
    <source>
        <dbReference type="ARBA" id="ARBA00022755"/>
    </source>
</evidence>
<dbReference type="EC" id="4.3.2.2" evidence="4 11"/>
<comment type="catalytic activity">
    <reaction evidence="8">
        <text>(2S)-2-[5-amino-1-(5-phospho-beta-D-ribosyl)imidazole-4-carboxamido]succinate = 5-amino-1-(5-phospho-beta-D-ribosyl)imidazole-4-carboxamide + fumarate</text>
        <dbReference type="Rhea" id="RHEA:23920"/>
        <dbReference type="ChEBI" id="CHEBI:29806"/>
        <dbReference type="ChEBI" id="CHEBI:58443"/>
        <dbReference type="ChEBI" id="CHEBI:58475"/>
        <dbReference type="EC" id="4.3.2.2"/>
    </reaction>
    <physiologicalReaction direction="left-to-right" evidence="8">
        <dbReference type="Rhea" id="RHEA:23921"/>
    </physiologicalReaction>
</comment>
<dbReference type="Gene3D" id="1.10.275.10">
    <property type="entry name" value="Fumarase/aspartase (N-terminal domain)"/>
    <property type="match status" value="1"/>
</dbReference>
<evidence type="ECO:0000256" key="5">
    <source>
        <dbReference type="ARBA" id="ARBA00017058"/>
    </source>
</evidence>
<dbReference type="GO" id="GO:0004018">
    <property type="term" value="F:N6-(1,2-dicarboxyethyl)AMP AMP-lyase (fumarate-forming) activity"/>
    <property type="evidence" value="ECO:0007669"/>
    <property type="project" value="UniProtKB-UniRule"/>
</dbReference>
<dbReference type="HOGENOM" id="CLU_030949_0_1_11"/>
<dbReference type="Gene3D" id="1.20.200.10">
    <property type="entry name" value="Fumarase/aspartase (Central domain)"/>
    <property type="match status" value="1"/>
</dbReference>
<evidence type="ECO:0000256" key="4">
    <source>
        <dbReference type="ARBA" id="ARBA00012339"/>
    </source>
</evidence>
<evidence type="ECO:0000256" key="3">
    <source>
        <dbReference type="ARBA" id="ARBA00008273"/>
    </source>
</evidence>
<comment type="catalytic activity">
    <reaction evidence="10">
        <text>N(6)-(1,2-dicarboxyethyl)-AMP = fumarate + AMP</text>
        <dbReference type="Rhea" id="RHEA:16853"/>
        <dbReference type="ChEBI" id="CHEBI:29806"/>
        <dbReference type="ChEBI" id="CHEBI:57567"/>
        <dbReference type="ChEBI" id="CHEBI:456215"/>
        <dbReference type="EC" id="4.3.2.2"/>
    </reaction>
    <physiologicalReaction direction="left-to-right" evidence="10">
        <dbReference type="Rhea" id="RHEA:16854"/>
    </physiologicalReaction>
</comment>
<dbReference type="InterPro" id="IPR008948">
    <property type="entry name" value="L-Aspartase-like"/>
</dbReference>
<evidence type="ECO:0000313" key="14">
    <source>
        <dbReference type="EMBL" id="ACU54860.1"/>
    </source>
</evidence>
<accession>C7M1W3</accession>
<dbReference type="Pfam" id="PF00206">
    <property type="entry name" value="Lyase_1"/>
    <property type="match status" value="1"/>
</dbReference>
<dbReference type="UniPathway" id="UPA00075">
    <property type="reaction ID" value="UER00336"/>
</dbReference>
<proteinExistence type="inferred from homology"/>
<organism evidence="14 15">
    <name type="scientific">Acidimicrobium ferrooxidans (strain DSM 10331 / JCM 15462 / NBRC 103882 / ICP)</name>
    <dbReference type="NCBI Taxonomy" id="525909"/>
    <lineage>
        <taxon>Bacteria</taxon>
        <taxon>Bacillati</taxon>
        <taxon>Actinomycetota</taxon>
        <taxon>Acidimicrobiia</taxon>
        <taxon>Acidimicrobiales</taxon>
        <taxon>Acidimicrobiaceae</taxon>
        <taxon>Acidimicrobium</taxon>
    </lineage>
</organism>
<dbReference type="InterPro" id="IPR024083">
    <property type="entry name" value="Fumarase/histidase_N"/>
</dbReference>
<dbReference type="PRINTS" id="PR00149">
    <property type="entry name" value="FUMRATELYASE"/>
</dbReference>
<dbReference type="STRING" id="525909.Afer_1956"/>
<evidence type="ECO:0000256" key="9">
    <source>
        <dbReference type="ARBA" id="ARBA00030717"/>
    </source>
</evidence>
<dbReference type="InterPro" id="IPR020557">
    <property type="entry name" value="Fumarate_lyase_CS"/>
</dbReference>
<dbReference type="InterPro" id="IPR022761">
    <property type="entry name" value="Fumarate_lyase_N"/>
</dbReference>
<dbReference type="eggNOG" id="COG0015">
    <property type="taxonomic scope" value="Bacteria"/>
</dbReference>
<dbReference type="Proteomes" id="UP000000771">
    <property type="component" value="Chromosome"/>
</dbReference>
<keyword evidence="7 12" id="KW-0456">Lyase</keyword>
<dbReference type="InterPro" id="IPR004769">
    <property type="entry name" value="Pur_lyase"/>
</dbReference>
<dbReference type="OrthoDB" id="9768878at2"/>
<dbReference type="Pfam" id="PF10397">
    <property type="entry name" value="ADSL_C"/>
    <property type="match status" value="1"/>
</dbReference>
<dbReference type="EMBL" id="CP001631">
    <property type="protein sequence ID" value="ACU54860.1"/>
    <property type="molecule type" value="Genomic_DNA"/>
</dbReference>
<evidence type="ECO:0000259" key="13">
    <source>
        <dbReference type="SMART" id="SM00998"/>
    </source>
</evidence>
<dbReference type="InterPro" id="IPR019468">
    <property type="entry name" value="AdenyloSucc_lyase_C"/>
</dbReference>
<dbReference type="UniPathway" id="UPA00074">
    <property type="reaction ID" value="UER00132"/>
</dbReference>
<protein>
    <recommendedName>
        <fullName evidence="5 11">Adenylosuccinate lyase</fullName>
        <shortName evidence="12">ASL</shortName>
        <ecNumber evidence="4 11">4.3.2.2</ecNumber>
    </recommendedName>
    <alternativeName>
        <fullName evidence="9 12">Adenylosuccinase</fullName>
    </alternativeName>
</protein>
<dbReference type="GO" id="GO:0044208">
    <property type="term" value="P:'de novo' AMP biosynthetic process"/>
    <property type="evidence" value="ECO:0007669"/>
    <property type="project" value="UniProtKB-UniPathway"/>
</dbReference>
<keyword evidence="15" id="KW-1185">Reference proteome</keyword>
<evidence type="ECO:0000313" key="15">
    <source>
        <dbReference type="Proteomes" id="UP000000771"/>
    </source>
</evidence>
<evidence type="ECO:0000256" key="11">
    <source>
        <dbReference type="NCBIfam" id="TIGR00928"/>
    </source>
</evidence>
<dbReference type="CDD" id="cd01360">
    <property type="entry name" value="Adenylsuccinate_lyase_1"/>
    <property type="match status" value="1"/>
</dbReference>
<dbReference type="NCBIfam" id="TIGR00928">
    <property type="entry name" value="purB"/>
    <property type="match status" value="1"/>
</dbReference>
<comment type="pathway">
    <text evidence="2 12">Purine metabolism; AMP biosynthesis via de novo pathway; AMP from IMP: step 2/2.</text>
</comment>
<name>C7M1W3_ACIFD</name>
<dbReference type="GO" id="GO:0070626">
    <property type="term" value="F:(S)-2-(5-amino-1-(5-phospho-D-ribosyl)imidazole-4-carboxamido) succinate lyase (fumarate-forming) activity"/>
    <property type="evidence" value="ECO:0007669"/>
    <property type="project" value="TreeGrafter"/>
</dbReference>
<evidence type="ECO:0000256" key="1">
    <source>
        <dbReference type="ARBA" id="ARBA00004706"/>
    </source>
</evidence>
<dbReference type="SUPFAM" id="SSF48557">
    <property type="entry name" value="L-aspartase-like"/>
    <property type="match status" value="1"/>
</dbReference>
<dbReference type="Gene3D" id="1.10.40.30">
    <property type="entry name" value="Fumarase/aspartase (C-terminal domain)"/>
    <property type="match status" value="1"/>
</dbReference>
<dbReference type="RefSeq" id="WP_015799336.1">
    <property type="nucleotide sequence ID" value="NC_013124.1"/>
</dbReference>
<dbReference type="PANTHER" id="PTHR43172">
    <property type="entry name" value="ADENYLOSUCCINATE LYASE"/>
    <property type="match status" value="1"/>
</dbReference>
<dbReference type="PROSITE" id="PS00163">
    <property type="entry name" value="FUMARATE_LYASES"/>
    <property type="match status" value="1"/>
</dbReference>
<keyword evidence="6 12" id="KW-0658">Purine biosynthesis</keyword>
<dbReference type="GO" id="GO:0005829">
    <property type="term" value="C:cytosol"/>
    <property type="evidence" value="ECO:0007669"/>
    <property type="project" value="TreeGrafter"/>
</dbReference>
<dbReference type="FunFam" id="1.20.200.10:FF:000008">
    <property type="entry name" value="Adenylosuccinate lyase"/>
    <property type="match status" value="1"/>
</dbReference>
<dbReference type="AlphaFoldDB" id="C7M1W3"/>
<dbReference type="GO" id="GO:0006189">
    <property type="term" value="P:'de novo' IMP biosynthetic process"/>
    <property type="evidence" value="ECO:0007669"/>
    <property type="project" value="UniProtKB-UniPathway"/>
</dbReference>
<evidence type="ECO:0000256" key="12">
    <source>
        <dbReference type="RuleBase" id="RU361172"/>
    </source>
</evidence>
<dbReference type="InterPro" id="IPR000362">
    <property type="entry name" value="Fumarate_lyase_fam"/>
</dbReference>